<evidence type="ECO:0000313" key="1">
    <source>
        <dbReference type="EMBL" id="RGQ08377.1"/>
    </source>
</evidence>
<sequence>MKELLKRIASTIVSISLKMLVYYWLIKLAKKYGTSVPKVNFIKEKEESTLAYYGKGSIRIDIYKFHSWNALKRTVFHEYRHHWQWSKQHLIFQWWIEHNEIYASLYPYTSIELDAYRFGNSLGVLDDDLVFRLMPLEAIENCYSDGSLEEVFHKLFYLLNQNK</sequence>
<name>A0A411ZZV6_9FIRM</name>
<proteinExistence type="predicted"/>
<dbReference type="EMBL" id="QRST01000001">
    <property type="protein sequence ID" value="RGQ08377.1"/>
    <property type="molecule type" value="Genomic_DNA"/>
</dbReference>
<organism evidence="1 2">
    <name type="scientific">Megamonas rupellensis</name>
    <dbReference type="NCBI Taxonomy" id="491921"/>
    <lineage>
        <taxon>Bacteria</taxon>
        <taxon>Bacillati</taxon>
        <taxon>Bacillota</taxon>
        <taxon>Negativicutes</taxon>
        <taxon>Selenomonadales</taxon>
        <taxon>Selenomonadaceae</taxon>
        <taxon>Megamonas</taxon>
    </lineage>
</organism>
<dbReference type="Proteomes" id="UP000284662">
    <property type="component" value="Unassembled WGS sequence"/>
</dbReference>
<comment type="caution">
    <text evidence="1">The sequence shown here is derived from an EMBL/GenBank/DDBJ whole genome shotgun (WGS) entry which is preliminary data.</text>
</comment>
<accession>A0A411ZZV6</accession>
<dbReference type="RefSeq" id="WP_117975941.1">
    <property type="nucleotide sequence ID" value="NZ_QRST01000001.1"/>
</dbReference>
<evidence type="ECO:0000313" key="2">
    <source>
        <dbReference type="Proteomes" id="UP000284662"/>
    </source>
</evidence>
<dbReference type="AlphaFoldDB" id="A0A411ZZV6"/>
<reference evidence="1 2" key="1">
    <citation type="submission" date="2018-08" db="EMBL/GenBank/DDBJ databases">
        <title>A genome reference for cultivated species of the human gut microbiota.</title>
        <authorList>
            <person name="Zou Y."/>
            <person name="Xue W."/>
            <person name="Luo G."/>
        </authorList>
    </citation>
    <scope>NUCLEOTIDE SEQUENCE [LARGE SCALE GENOMIC DNA]</scope>
    <source>
        <strain evidence="1 2">AF29-2</strain>
    </source>
</reference>
<protein>
    <submittedName>
        <fullName evidence="1">Uncharacterized protein</fullName>
    </submittedName>
</protein>
<gene>
    <name evidence="1" type="ORF">DWZ11_00530</name>
</gene>